<comment type="similarity">
    <text evidence="1">Belongs to the 'phage' integrase family.</text>
</comment>
<sequence>MKGMAKTKFIGVYRYVSDTKRFEGKPDECFYYSYRDEDKKFRWHKVGWRSEKVTAQYAADKRSEFMVAARNGEAPQQTKKRKGITFGQGYEVFAEKWFPNLKNNGADIALRYRVHTAPLFADKPVDKITPLELEDYKLALLKKGLAPATVRLILGDMRNVINKLKKWGLFKGDSPFEQVDMPKVDNARTRFLSKSEAALLLDTINSHSRKWFLITTISLNSGARLSEVTGTRVHDLQHETRVWQIKGKTGRRSITLNDAAWNAFMEALERRQRIIVFTSGLVDQDTISFVSQETGLFPTDVCYLHLDCVDMERGIINYRRRNGGKCKTYRITEVVRPIFEEWINKCSSDLIFTGRGGVHISSSNTKTFDRSANECGLNPAGIDSLDKVVFHTLRHTYCSWEAINGTPLFKIARLVGHKTTTMTERYAHLCPVTESQNLISKYSDTTLSQISTILASLIAEKGVGNVPQAVLDWLAKAD</sequence>
<dbReference type="SUPFAM" id="SSF56349">
    <property type="entry name" value="DNA breaking-rejoining enzymes"/>
    <property type="match status" value="2"/>
</dbReference>
<evidence type="ECO:0000256" key="1">
    <source>
        <dbReference type="ARBA" id="ARBA00008857"/>
    </source>
</evidence>
<dbReference type="InterPro" id="IPR011010">
    <property type="entry name" value="DNA_brk_join_enz"/>
</dbReference>
<evidence type="ECO:0000313" key="5">
    <source>
        <dbReference type="EMBL" id="MBB5142149.1"/>
    </source>
</evidence>
<feature type="domain" description="Tyr recombinase" evidence="4">
    <location>
        <begin position="187"/>
        <end position="443"/>
    </location>
</feature>
<dbReference type="InterPro" id="IPR002104">
    <property type="entry name" value="Integrase_catalytic"/>
</dbReference>
<reference evidence="5 6" key="1">
    <citation type="submission" date="2020-08" db="EMBL/GenBank/DDBJ databases">
        <title>Genomic Encyclopedia of Type Strains, Phase IV (KMG-IV): sequencing the most valuable type-strain genomes for metagenomic binning, comparative biology and taxonomic classification.</title>
        <authorList>
            <person name="Goeker M."/>
        </authorList>
    </citation>
    <scope>NUCLEOTIDE SEQUENCE [LARGE SCALE GENOMIC DNA]</scope>
    <source>
        <strain evidence="5 6">DSM 11275</strain>
    </source>
</reference>
<name>A0A7W8C0K1_9BACT</name>
<dbReference type="EMBL" id="JACHGO010000001">
    <property type="protein sequence ID" value="MBB5142149.1"/>
    <property type="molecule type" value="Genomic_DNA"/>
</dbReference>
<keyword evidence="2" id="KW-0238">DNA-binding</keyword>
<dbReference type="InterPro" id="IPR050090">
    <property type="entry name" value="Tyrosine_recombinase_XerCD"/>
</dbReference>
<accession>A0A7W8C0K1</accession>
<evidence type="ECO:0000313" key="6">
    <source>
        <dbReference type="Proteomes" id="UP000539075"/>
    </source>
</evidence>
<dbReference type="GO" id="GO:0006310">
    <property type="term" value="P:DNA recombination"/>
    <property type="evidence" value="ECO:0007669"/>
    <property type="project" value="UniProtKB-KW"/>
</dbReference>
<dbReference type="PROSITE" id="PS51898">
    <property type="entry name" value="TYR_RECOMBINASE"/>
    <property type="match status" value="1"/>
</dbReference>
<comment type="caution">
    <text evidence="5">The sequence shown here is derived from an EMBL/GenBank/DDBJ whole genome shotgun (WGS) entry which is preliminary data.</text>
</comment>
<protein>
    <submittedName>
        <fullName evidence="5">Integrase</fullName>
    </submittedName>
</protein>
<dbReference type="RefSeq" id="WP_183717399.1">
    <property type="nucleotide sequence ID" value="NZ_JACHGO010000001.1"/>
</dbReference>
<evidence type="ECO:0000256" key="2">
    <source>
        <dbReference type="ARBA" id="ARBA00023125"/>
    </source>
</evidence>
<gene>
    <name evidence="5" type="ORF">HNQ38_000212</name>
</gene>
<organism evidence="5 6">
    <name type="scientific">Desulfovibrio intestinalis</name>
    <dbReference type="NCBI Taxonomy" id="58621"/>
    <lineage>
        <taxon>Bacteria</taxon>
        <taxon>Pseudomonadati</taxon>
        <taxon>Thermodesulfobacteriota</taxon>
        <taxon>Desulfovibrionia</taxon>
        <taxon>Desulfovibrionales</taxon>
        <taxon>Desulfovibrionaceae</taxon>
        <taxon>Desulfovibrio</taxon>
    </lineage>
</organism>
<dbReference type="Gene3D" id="1.10.443.10">
    <property type="entry name" value="Intergrase catalytic core"/>
    <property type="match status" value="2"/>
</dbReference>
<keyword evidence="6" id="KW-1185">Reference proteome</keyword>
<dbReference type="InterPro" id="IPR013762">
    <property type="entry name" value="Integrase-like_cat_sf"/>
</dbReference>
<keyword evidence="3" id="KW-0233">DNA recombination</keyword>
<evidence type="ECO:0000256" key="3">
    <source>
        <dbReference type="ARBA" id="ARBA00023172"/>
    </source>
</evidence>
<dbReference type="Gene3D" id="1.10.150.130">
    <property type="match status" value="1"/>
</dbReference>
<dbReference type="GO" id="GO:0015074">
    <property type="term" value="P:DNA integration"/>
    <property type="evidence" value="ECO:0007669"/>
    <property type="project" value="InterPro"/>
</dbReference>
<dbReference type="GO" id="GO:0003677">
    <property type="term" value="F:DNA binding"/>
    <property type="evidence" value="ECO:0007669"/>
    <property type="project" value="UniProtKB-KW"/>
</dbReference>
<dbReference type="InterPro" id="IPR010998">
    <property type="entry name" value="Integrase_recombinase_N"/>
</dbReference>
<dbReference type="AlphaFoldDB" id="A0A7W8C0K1"/>
<proteinExistence type="inferred from homology"/>
<evidence type="ECO:0000259" key="4">
    <source>
        <dbReference type="PROSITE" id="PS51898"/>
    </source>
</evidence>
<dbReference type="Pfam" id="PF00589">
    <property type="entry name" value="Phage_integrase"/>
    <property type="match status" value="1"/>
</dbReference>
<dbReference type="PANTHER" id="PTHR30349">
    <property type="entry name" value="PHAGE INTEGRASE-RELATED"/>
    <property type="match status" value="1"/>
</dbReference>
<dbReference type="Proteomes" id="UP000539075">
    <property type="component" value="Unassembled WGS sequence"/>
</dbReference>
<dbReference type="PANTHER" id="PTHR30349:SF41">
    <property type="entry name" value="INTEGRASE_RECOMBINASE PROTEIN MJ0367-RELATED"/>
    <property type="match status" value="1"/>
</dbReference>